<evidence type="ECO:0000313" key="2">
    <source>
        <dbReference type="EMBL" id="OOR85600.1"/>
    </source>
</evidence>
<dbReference type="CDD" id="cd06223">
    <property type="entry name" value="PRTases_typeI"/>
    <property type="match status" value="1"/>
</dbReference>
<evidence type="ECO:0000313" key="3">
    <source>
        <dbReference type="Proteomes" id="UP000190322"/>
    </source>
</evidence>
<dbReference type="Gene3D" id="3.40.50.2020">
    <property type="match status" value="1"/>
</dbReference>
<dbReference type="Proteomes" id="UP000190322">
    <property type="component" value="Unassembled WGS sequence"/>
</dbReference>
<evidence type="ECO:0000259" key="1">
    <source>
        <dbReference type="Pfam" id="PF00156"/>
    </source>
</evidence>
<dbReference type="EMBL" id="MUXT01000001">
    <property type="protein sequence ID" value="OOR85600.1"/>
    <property type="molecule type" value="Genomic_DNA"/>
</dbReference>
<comment type="caution">
    <text evidence="2">The sequence shown here is derived from an EMBL/GenBank/DDBJ whole genome shotgun (WGS) entry which is preliminary data.</text>
</comment>
<protein>
    <recommendedName>
        <fullName evidence="1">Phosphoribosyltransferase domain-containing protein</fullName>
    </recommendedName>
</protein>
<sequence>MIAHTKDTITTHKHYQKAKSGELSSALFLVDEYLTDDFVLKLHHTIKGYDNVRIVPVHAEEQLGRNKIPMAYALALSEMLGVDMDLDIVQAKRAYRTSSDGVGRLLKRVSFDGVVLSGHHYVIVDDVITQGGTLADLRGFIESKGGKVILASTLNGKPNSAKLPITKATLGQLRKQAGKEIEQWWQEQFGYDFSQFTESEARYLAKQIHRYGIDAIRDTLFASRP</sequence>
<dbReference type="InterPro" id="IPR029057">
    <property type="entry name" value="PRTase-like"/>
</dbReference>
<feature type="domain" description="Phosphoribosyltransferase" evidence="1">
    <location>
        <begin position="79"/>
        <end position="192"/>
    </location>
</feature>
<name>A0A1S9ZQI0_9GAMM</name>
<dbReference type="SUPFAM" id="SSF53271">
    <property type="entry name" value="PRTase-like"/>
    <property type="match status" value="1"/>
</dbReference>
<gene>
    <name evidence="2" type="ORF">B0180_01045</name>
</gene>
<reference evidence="2 3" key="1">
    <citation type="submission" date="2017-02" db="EMBL/GenBank/DDBJ databases">
        <title>Draft genome sequence of Moraxella canis CCUG 8415A type strain.</title>
        <authorList>
            <person name="Engstrom-Jakobsson H."/>
            <person name="Salva-Serra F."/>
            <person name="Thorell K."/>
            <person name="Gonzales-Siles L."/>
            <person name="Karlsson R."/>
            <person name="Boulund F."/>
            <person name="Engstrand L."/>
            <person name="Moore E."/>
        </authorList>
    </citation>
    <scope>NUCLEOTIDE SEQUENCE [LARGE SCALE GENOMIC DNA]</scope>
    <source>
        <strain evidence="2 3">CCUG 8415A</strain>
    </source>
</reference>
<proteinExistence type="predicted"/>
<dbReference type="InterPro" id="IPR000836">
    <property type="entry name" value="PRTase_dom"/>
</dbReference>
<dbReference type="Pfam" id="PF00156">
    <property type="entry name" value="Pribosyltran"/>
    <property type="match status" value="1"/>
</dbReference>
<dbReference type="AlphaFoldDB" id="A0A1S9ZQI0"/>
<organism evidence="2 3">
    <name type="scientific">Moraxella canis</name>
    <dbReference type="NCBI Taxonomy" id="90239"/>
    <lineage>
        <taxon>Bacteria</taxon>
        <taxon>Pseudomonadati</taxon>
        <taxon>Pseudomonadota</taxon>
        <taxon>Gammaproteobacteria</taxon>
        <taxon>Moraxellales</taxon>
        <taxon>Moraxellaceae</taxon>
        <taxon>Moraxella</taxon>
    </lineage>
</organism>
<accession>A0A1S9ZQI0</accession>